<feature type="region of interest" description="Disordered" evidence="1">
    <location>
        <begin position="1"/>
        <end position="27"/>
    </location>
</feature>
<evidence type="ECO:0000313" key="2">
    <source>
        <dbReference type="EMBL" id="KAK7798085.1"/>
    </source>
</evidence>
<dbReference type="AlphaFoldDB" id="A0AAW0H6B4"/>
<feature type="region of interest" description="Disordered" evidence="1">
    <location>
        <begin position="47"/>
        <end position="80"/>
    </location>
</feature>
<sequence length="94" mass="9618">MHNSGFCKGPGATAQAPRSVGTPTWPGSGGFAPPAVYLYPVCNPPERASPTTRTADRRGNGIFHCTQRDGEEAGGGAIHSTGRGDAIAKIILGI</sequence>
<reference evidence="2 3" key="1">
    <citation type="journal article" date="2023" name="bioRxiv">
        <title>Conserved and derived expression patterns and positive selection on dental genes reveal complex evolutionary context of ever-growing rodent molars.</title>
        <authorList>
            <person name="Calamari Z.T."/>
            <person name="Song A."/>
            <person name="Cohen E."/>
            <person name="Akter M."/>
            <person name="Roy R.D."/>
            <person name="Hallikas O."/>
            <person name="Christensen M.M."/>
            <person name="Li P."/>
            <person name="Marangoni P."/>
            <person name="Jernvall J."/>
            <person name="Klein O.D."/>
        </authorList>
    </citation>
    <scope>NUCLEOTIDE SEQUENCE [LARGE SCALE GENOMIC DNA]</scope>
    <source>
        <strain evidence="2">V071</strain>
    </source>
</reference>
<evidence type="ECO:0000256" key="1">
    <source>
        <dbReference type="SAM" id="MobiDB-lite"/>
    </source>
</evidence>
<accession>A0AAW0H6B4</accession>
<keyword evidence="3" id="KW-1185">Reference proteome</keyword>
<name>A0AAW0H6B4_MYOGA</name>
<comment type="caution">
    <text evidence="2">The sequence shown here is derived from an EMBL/GenBank/DDBJ whole genome shotgun (WGS) entry which is preliminary data.</text>
</comment>
<proteinExistence type="predicted"/>
<gene>
    <name evidence="2" type="ORF">U0070_000955</name>
</gene>
<evidence type="ECO:0000313" key="3">
    <source>
        <dbReference type="Proteomes" id="UP001488838"/>
    </source>
</evidence>
<dbReference type="Proteomes" id="UP001488838">
    <property type="component" value="Unassembled WGS sequence"/>
</dbReference>
<organism evidence="2 3">
    <name type="scientific">Myodes glareolus</name>
    <name type="common">Bank vole</name>
    <name type="synonym">Clethrionomys glareolus</name>
    <dbReference type="NCBI Taxonomy" id="447135"/>
    <lineage>
        <taxon>Eukaryota</taxon>
        <taxon>Metazoa</taxon>
        <taxon>Chordata</taxon>
        <taxon>Craniata</taxon>
        <taxon>Vertebrata</taxon>
        <taxon>Euteleostomi</taxon>
        <taxon>Mammalia</taxon>
        <taxon>Eutheria</taxon>
        <taxon>Euarchontoglires</taxon>
        <taxon>Glires</taxon>
        <taxon>Rodentia</taxon>
        <taxon>Myomorpha</taxon>
        <taxon>Muroidea</taxon>
        <taxon>Cricetidae</taxon>
        <taxon>Arvicolinae</taxon>
        <taxon>Myodes</taxon>
    </lineage>
</organism>
<dbReference type="EMBL" id="JBBHLL010000733">
    <property type="protein sequence ID" value="KAK7798085.1"/>
    <property type="molecule type" value="Genomic_DNA"/>
</dbReference>
<protein>
    <submittedName>
        <fullName evidence="2">Uncharacterized protein</fullName>
    </submittedName>
</protein>